<dbReference type="AlphaFoldDB" id="V6IZD6"/>
<keyword evidence="3" id="KW-1185">Reference proteome</keyword>
<dbReference type="PATRIC" id="fig|1395513.3.peg.1790"/>
<proteinExistence type="predicted"/>
<dbReference type="STRING" id="1395513.P343_08860"/>
<feature type="transmembrane region" description="Helical" evidence="1">
    <location>
        <begin position="97"/>
        <end position="113"/>
    </location>
</feature>
<keyword evidence="2" id="KW-0687">Ribonucleoprotein</keyword>
<dbReference type="Proteomes" id="UP000018296">
    <property type="component" value="Unassembled WGS sequence"/>
</dbReference>
<organism evidence="2 3">
    <name type="scientific">Sporolactobacillus laevolacticus DSM 442</name>
    <dbReference type="NCBI Taxonomy" id="1395513"/>
    <lineage>
        <taxon>Bacteria</taxon>
        <taxon>Bacillati</taxon>
        <taxon>Bacillota</taxon>
        <taxon>Bacilli</taxon>
        <taxon>Bacillales</taxon>
        <taxon>Sporolactobacillaceae</taxon>
        <taxon>Sporolactobacillus</taxon>
    </lineage>
</organism>
<name>V6IZD6_9BACL</name>
<evidence type="ECO:0000313" key="3">
    <source>
        <dbReference type="Proteomes" id="UP000018296"/>
    </source>
</evidence>
<dbReference type="RefSeq" id="WP_023510031.1">
    <property type="nucleotide sequence ID" value="NZ_AWTC01000006.1"/>
</dbReference>
<protein>
    <submittedName>
        <fullName evidence="2">Small nuclear ribonucleoprotein</fullName>
    </submittedName>
</protein>
<dbReference type="GO" id="GO:1990904">
    <property type="term" value="C:ribonucleoprotein complex"/>
    <property type="evidence" value="ECO:0007669"/>
    <property type="project" value="UniProtKB-KW"/>
</dbReference>
<evidence type="ECO:0000256" key="1">
    <source>
        <dbReference type="SAM" id="Phobius"/>
    </source>
</evidence>
<evidence type="ECO:0000313" key="2">
    <source>
        <dbReference type="EMBL" id="EST12166.1"/>
    </source>
</evidence>
<keyword evidence="1" id="KW-0812">Transmembrane</keyword>
<gene>
    <name evidence="2" type="ORF">P343_08860</name>
</gene>
<reference evidence="2 3" key="1">
    <citation type="journal article" date="2013" name="Genome Announc.">
        <title>Genome Sequence of Sporolactobacillus laevolacticus DSM442, an Efficient Polymer-Grade D-Lactate Producer from Agricultural Waste Cottonseed as a Nitrogen Source.</title>
        <authorList>
            <person name="Wang H."/>
            <person name="Wang L."/>
            <person name="Ju J."/>
            <person name="Yu B."/>
            <person name="Ma Y."/>
        </authorList>
    </citation>
    <scope>NUCLEOTIDE SEQUENCE [LARGE SCALE GENOMIC DNA]</scope>
    <source>
        <strain evidence="2 3">DSM 442</strain>
    </source>
</reference>
<keyword evidence="1" id="KW-0472">Membrane</keyword>
<keyword evidence="1" id="KW-1133">Transmembrane helix</keyword>
<dbReference type="eggNOG" id="ENOG5032S6I">
    <property type="taxonomic scope" value="Bacteria"/>
</dbReference>
<sequence length="114" mass="13551">MDEYIDSTEQPLFVPHVMEERNTNTADIEMIRNLSQKYMNYHVIAQMADGSRMEGIIEDVNDQGVVMLIPEDVDADEDERFFAGPGPRRRFRRFRRFRFPFIFFAAPFLFPFPH</sequence>
<accession>V6IZD6</accession>
<dbReference type="EMBL" id="AWTC01000006">
    <property type="protein sequence ID" value="EST12166.1"/>
    <property type="molecule type" value="Genomic_DNA"/>
</dbReference>
<comment type="caution">
    <text evidence="2">The sequence shown here is derived from an EMBL/GenBank/DDBJ whole genome shotgun (WGS) entry which is preliminary data.</text>
</comment>